<evidence type="ECO:0000259" key="9">
    <source>
        <dbReference type="PROSITE" id="PS50929"/>
    </source>
</evidence>
<protein>
    <submittedName>
        <fullName evidence="10">Thiol reductant ABC exporter subunit CydC</fullName>
    </submittedName>
</protein>
<feature type="transmembrane region" description="Helical" evidence="7">
    <location>
        <begin position="20"/>
        <end position="44"/>
    </location>
</feature>
<reference evidence="10 11" key="1">
    <citation type="journal article" date="2023" name="Environ Microbiome">
        <title>A coral-associated actinobacterium mitigates coral bleaching under heat stress.</title>
        <authorList>
            <person name="Li J."/>
            <person name="Zou Y."/>
            <person name="Li Q."/>
            <person name="Zhang J."/>
            <person name="Bourne D.G."/>
            <person name="Lyu Y."/>
            <person name="Liu C."/>
            <person name="Zhang S."/>
        </authorList>
    </citation>
    <scope>NUCLEOTIDE SEQUENCE [LARGE SCALE GENOMIC DNA]</scope>
    <source>
        <strain evidence="10 11">SCSIO 13291</strain>
    </source>
</reference>
<dbReference type="InterPro" id="IPR036640">
    <property type="entry name" value="ABC1_TM_sf"/>
</dbReference>
<evidence type="ECO:0000256" key="7">
    <source>
        <dbReference type="SAM" id="Phobius"/>
    </source>
</evidence>
<feature type="transmembrane region" description="Helical" evidence="7">
    <location>
        <begin position="53"/>
        <end position="73"/>
    </location>
</feature>
<name>A0ABZ3C7C5_9ACTN</name>
<evidence type="ECO:0000256" key="5">
    <source>
        <dbReference type="ARBA" id="ARBA00022989"/>
    </source>
</evidence>
<dbReference type="InterPro" id="IPR011527">
    <property type="entry name" value="ABC1_TM_dom"/>
</dbReference>
<evidence type="ECO:0000259" key="8">
    <source>
        <dbReference type="PROSITE" id="PS50893"/>
    </source>
</evidence>
<dbReference type="NCBIfam" id="TIGR02868">
    <property type="entry name" value="CydC"/>
    <property type="match status" value="1"/>
</dbReference>
<proteinExistence type="predicted"/>
<dbReference type="InterPro" id="IPR014223">
    <property type="entry name" value="ABC_CydC/D"/>
</dbReference>
<keyword evidence="4" id="KW-0067">ATP-binding</keyword>
<dbReference type="Pfam" id="PF00664">
    <property type="entry name" value="ABC_membrane"/>
    <property type="match status" value="1"/>
</dbReference>
<dbReference type="SMART" id="SM00382">
    <property type="entry name" value="AAA"/>
    <property type="match status" value="1"/>
</dbReference>
<evidence type="ECO:0000256" key="3">
    <source>
        <dbReference type="ARBA" id="ARBA00022741"/>
    </source>
</evidence>
<sequence length="526" mass="53931">MTRLLGRLVAGVPLGWGRVALAVLLAALASASSVALLGVSGWLLSRAAEHPPVMYLTAAAVLVRAFGIGRGVFRYTERLVGHELALQLQSALRLETYGRLARTTLLGRRRGDLLARVVADVDAVLDVVVRVALPFASGVFVLLGTTLVLGAFAWPVALAVLATALVAGVAAPWLAARLSATADAAAVPARGALADVVHEIGRTAPDLVAHGRDADALARLADADARLVAADARAAWTRGLATALQVLAAGASVVAALLLGADAVRAGTLERPMLAVLVLMPLALHEVFADFTRAAQTWTRASASLARVRDLLDAPTVGAGDVATGEPVAAPRLAVRGLAIGWPGAAPLASGLDLEVAPGQRVALVGPSGVGKTTLAATVLGLIPPVAGTVTVEGRIGYLAQDAHVFTTTVAENVRIGAKDASAEQVADALARARLGVDPGRLVGELGTDLSGGEQRRLALARLLVREAQVLVLDEPSEHLDPETATALLDDIWASAGDRPVLVITHDPAVVARCDRVVTLGPAPAR</sequence>
<evidence type="ECO:0000256" key="2">
    <source>
        <dbReference type="ARBA" id="ARBA00022692"/>
    </source>
</evidence>
<dbReference type="EMBL" id="CP115965">
    <property type="protein sequence ID" value="WZW98114.1"/>
    <property type="molecule type" value="Genomic_DNA"/>
</dbReference>
<keyword evidence="5 7" id="KW-1133">Transmembrane helix</keyword>
<feature type="transmembrane region" description="Helical" evidence="7">
    <location>
        <begin position="156"/>
        <end position="175"/>
    </location>
</feature>
<dbReference type="PROSITE" id="PS50929">
    <property type="entry name" value="ABC_TM1F"/>
    <property type="match status" value="1"/>
</dbReference>
<dbReference type="Proteomes" id="UP001434337">
    <property type="component" value="Chromosome"/>
</dbReference>
<dbReference type="InterPro" id="IPR039421">
    <property type="entry name" value="Type_1_exporter"/>
</dbReference>
<dbReference type="InterPro" id="IPR027417">
    <property type="entry name" value="P-loop_NTPase"/>
</dbReference>
<dbReference type="SUPFAM" id="SSF52540">
    <property type="entry name" value="P-loop containing nucleoside triphosphate hydrolases"/>
    <property type="match status" value="1"/>
</dbReference>
<evidence type="ECO:0000256" key="1">
    <source>
        <dbReference type="ARBA" id="ARBA00004651"/>
    </source>
</evidence>
<evidence type="ECO:0000313" key="10">
    <source>
        <dbReference type="EMBL" id="WZW98114.1"/>
    </source>
</evidence>
<evidence type="ECO:0000256" key="4">
    <source>
        <dbReference type="ARBA" id="ARBA00022840"/>
    </source>
</evidence>
<dbReference type="Pfam" id="PF00005">
    <property type="entry name" value="ABC_tran"/>
    <property type="match status" value="1"/>
</dbReference>
<evidence type="ECO:0000313" key="11">
    <source>
        <dbReference type="Proteomes" id="UP001434337"/>
    </source>
</evidence>
<dbReference type="InterPro" id="IPR017871">
    <property type="entry name" value="ABC_transporter-like_CS"/>
</dbReference>
<keyword evidence="2 7" id="KW-0812">Transmembrane</keyword>
<dbReference type="InterPro" id="IPR003593">
    <property type="entry name" value="AAA+_ATPase"/>
</dbReference>
<keyword evidence="11" id="KW-1185">Reference proteome</keyword>
<dbReference type="PANTHER" id="PTHR24221:SF654">
    <property type="entry name" value="ATP-BINDING CASSETTE SUB-FAMILY B MEMBER 6"/>
    <property type="match status" value="1"/>
</dbReference>
<comment type="subcellular location">
    <subcellularLocation>
        <location evidence="1">Cell membrane</location>
        <topology evidence="1">Multi-pass membrane protein</topology>
    </subcellularLocation>
</comment>
<feature type="domain" description="ABC transporter" evidence="8">
    <location>
        <begin position="333"/>
        <end position="526"/>
    </location>
</feature>
<feature type="domain" description="ABC transmembrane type-1" evidence="9">
    <location>
        <begin position="20"/>
        <end position="300"/>
    </location>
</feature>
<dbReference type="PROSITE" id="PS00211">
    <property type="entry name" value="ABC_TRANSPORTER_1"/>
    <property type="match status" value="1"/>
</dbReference>
<feature type="transmembrane region" description="Helical" evidence="7">
    <location>
        <begin position="240"/>
        <end position="261"/>
    </location>
</feature>
<dbReference type="PROSITE" id="PS50893">
    <property type="entry name" value="ABC_TRANSPORTER_2"/>
    <property type="match status" value="1"/>
</dbReference>
<organism evidence="10 11">
    <name type="scientific">Propioniciclava soli</name>
    <dbReference type="NCBI Taxonomy" id="2775081"/>
    <lineage>
        <taxon>Bacteria</taxon>
        <taxon>Bacillati</taxon>
        <taxon>Actinomycetota</taxon>
        <taxon>Actinomycetes</taxon>
        <taxon>Propionibacteriales</taxon>
        <taxon>Propionibacteriaceae</taxon>
        <taxon>Propioniciclava</taxon>
    </lineage>
</organism>
<keyword evidence="6 7" id="KW-0472">Membrane</keyword>
<dbReference type="PANTHER" id="PTHR24221">
    <property type="entry name" value="ATP-BINDING CASSETTE SUB-FAMILY B"/>
    <property type="match status" value="1"/>
</dbReference>
<dbReference type="InterPro" id="IPR003439">
    <property type="entry name" value="ABC_transporter-like_ATP-bd"/>
</dbReference>
<gene>
    <name evidence="10" type="primary">cydC</name>
    <name evidence="10" type="ORF">PCC79_14655</name>
</gene>
<dbReference type="SUPFAM" id="SSF90123">
    <property type="entry name" value="ABC transporter transmembrane region"/>
    <property type="match status" value="1"/>
</dbReference>
<accession>A0ABZ3C7C5</accession>
<dbReference type="Gene3D" id="1.20.1560.10">
    <property type="entry name" value="ABC transporter type 1, transmembrane domain"/>
    <property type="match status" value="1"/>
</dbReference>
<dbReference type="CDD" id="cd03228">
    <property type="entry name" value="ABCC_MRP_Like"/>
    <property type="match status" value="1"/>
</dbReference>
<dbReference type="Gene3D" id="3.40.50.300">
    <property type="entry name" value="P-loop containing nucleotide triphosphate hydrolases"/>
    <property type="match status" value="1"/>
</dbReference>
<dbReference type="RefSeq" id="WP_232547353.1">
    <property type="nucleotide sequence ID" value="NZ_CP115965.1"/>
</dbReference>
<evidence type="ECO:0000256" key="6">
    <source>
        <dbReference type="ARBA" id="ARBA00023136"/>
    </source>
</evidence>
<feature type="transmembrane region" description="Helical" evidence="7">
    <location>
        <begin position="127"/>
        <end position="149"/>
    </location>
</feature>
<keyword evidence="3" id="KW-0547">Nucleotide-binding</keyword>